<dbReference type="Pfam" id="PF04242">
    <property type="entry name" value="DUF424"/>
    <property type="match status" value="1"/>
</dbReference>
<dbReference type="AlphaFoldDB" id="A0A843AET8"/>
<protein>
    <submittedName>
        <fullName evidence="1">DUF424 family protein</fullName>
    </submittedName>
</protein>
<gene>
    <name evidence="1" type="ORF">IOK49_05890</name>
</gene>
<evidence type="ECO:0000313" key="2">
    <source>
        <dbReference type="Proteomes" id="UP000652307"/>
    </source>
</evidence>
<comment type="caution">
    <text evidence="1">The sequence shown here is derived from an EMBL/GenBank/DDBJ whole genome shotgun (WGS) entry which is preliminary data.</text>
</comment>
<name>A0A843AET8_9CREN</name>
<sequence length="103" mass="11711">MECKGFSLKVFYNERRKFVLVCDFELLGKKFVEGHYILDVSREYYEGECANEEEVAVQIKDADYVSLIGDQSVKLGINEGLVHKDAIVKVQGVPFAIFINTLT</sequence>
<dbReference type="Proteomes" id="UP000652307">
    <property type="component" value="Unassembled WGS sequence"/>
</dbReference>
<organism evidence="1 2">
    <name type="scientific">Fervidicoccus fontis</name>
    <dbReference type="NCBI Taxonomy" id="683846"/>
    <lineage>
        <taxon>Archaea</taxon>
        <taxon>Thermoproteota</taxon>
        <taxon>Thermoprotei</taxon>
        <taxon>Fervidicoccales</taxon>
        <taxon>Fervidicoccaceae</taxon>
        <taxon>Fervidicoccus</taxon>
    </lineage>
</organism>
<dbReference type="RefSeq" id="WP_014557959.1">
    <property type="nucleotide sequence ID" value="NZ_JADEZV010000004.1"/>
</dbReference>
<dbReference type="GeneID" id="12449906"/>
<accession>A0A843AET8</accession>
<dbReference type="OMA" id="PHAQMAK"/>
<proteinExistence type="predicted"/>
<evidence type="ECO:0000313" key="1">
    <source>
        <dbReference type="EMBL" id="MBE9391596.1"/>
    </source>
</evidence>
<dbReference type="Gene3D" id="3.30.1860.10">
    <property type="entry name" value="uncharacterized conserved protein from methanopyrus kandleri domain like"/>
    <property type="match status" value="1"/>
</dbReference>
<dbReference type="EMBL" id="JADEZV010000004">
    <property type="protein sequence ID" value="MBE9391596.1"/>
    <property type="molecule type" value="Genomic_DNA"/>
</dbReference>
<reference evidence="1" key="1">
    <citation type="submission" date="2020-10" db="EMBL/GenBank/DDBJ databases">
        <title>Fervidococcus fontis strain 3639Fd - the first crenarchaeon capable of growth on lipids.</title>
        <authorList>
            <person name="Kochetkova T.V."/>
            <person name="Elcheninov A.G."/>
            <person name="Toschakov S.V."/>
            <person name="Kublanov I.V."/>
        </authorList>
    </citation>
    <scope>NUCLEOTIDE SEQUENCE</scope>
    <source>
        <strain evidence="1">3639Fd</strain>
    </source>
</reference>
<dbReference type="InterPro" id="IPR007355">
    <property type="entry name" value="DUF424"/>
</dbReference>